<dbReference type="Pfam" id="PF24883">
    <property type="entry name" value="NPHP3_N"/>
    <property type="match status" value="1"/>
</dbReference>
<sequence length="689" mass="78590">MEALAAVGAASSIVQLVDFTLKLIASGKEIRDSVTGSSLQNEALEDVYKQMQSSLQSVENLVTSKSSQSDELGHREILSSARIAHKDCSEILSLLEKLKLKSGGHRRWDSLVAALKSMMGRKRVSEVEARLRIELASISIVLSRGIWAEVQKLTVRVDQLIAKASHNGIKDERELEQLRHSFAGLCTDARNAAAGNIPCDSDILVKDVEALHQGVRKYDLVEKMTFTRQAVINSLHFESRAQRHETIHQNHRETFSWIYNTPSFRQWAEGGVEKGGIFWIHGKPGSGKSTLMKFLANNQQTQTCLDKWARPYKATIAAHYFWNLGTDMQKSLLGLMKTLVFEILRKCPESIQSACPDRWRMAFEDRYVFLNQKKYDREGQWTMEELSETIKLIAQSQDSDTQTRLCLFVDGLDEFEGDHRKVCKLLVSLAGLPQVKLCLSSRPLNIFRDEFGGDETTQLAVHELTGTDMKRFVNDHLVSHPKWSRSNGNTMINTEDKVSLVNEIRQRANGVFLWVALVTKSICDGLTNEDSIYDLRERLRLLPTDLSDLFKHILDRIDLAHRKKSAEHLWIALHDRSKSLPAEAYYFHERDHENERYAIEWPIKHQKTNDQLASRRISALTGGLLEVSPDSQVVSFLHRTVAEFLWTKDISEEIRARVRERFDVYLALAKMSLVLFKHHSNRWLQGAGS</sequence>
<dbReference type="InterPro" id="IPR056884">
    <property type="entry name" value="NPHP3-like_N"/>
</dbReference>
<evidence type="ECO:0000313" key="4">
    <source>
        <dbReference type="EMBL" id="KAK4194507.1"/>
    </source>
</evidence>
<reference evidence="4" key="2">
    <citation type="submission" date="2023-05" db="EMBL/GenBank/DDBJ databases">
        <authorList>
            <consortium name="Lawrence Berkeley National Laboratory"/>
            <person name="Steindorff A."/>
            <person name="Hensen N."/>
            <person name="Bonometti L."/>
            <person name="Westerberg I."/>
            <person name="Brannstrom I.O."/>
            <person name="Guillou S."/>
            <person name="Cros-Aarteil S."/>
            <person name="Calhoun S."/>
            <person name="Haridas S."/>
            <person name="Kuo A."/>
            <person name="Mondo S."/>
            <person name="Pangilinan J."/>
            <person name="Riley R."/>
            <person name="Labutti K."/>
            <person name="Andreopoulos B."/>
            <person name="Lipzen A."/>
            <person name="Chen C."/>
            <person name="Yanf M."/>
            <person name="Daum C."/>
            <person name="Ng V."/>
            <person name="Clum A."/>
            <person name="Ohm R."/>
            <person name="Martin F."/>
            <person name="Silar P."/>
            <person name="Natvig D."/>
            <person name="Lalanne C."/>
            <person name="Gautier V."/>
            <person name="Ament-Velasquez S.L."/>
            <person name="Kruys A."/>
            <person name="Hutchinson M.I."/>
            <person name="Powell A.J."/>
            <person name="Barry K."/>
            <person name="Miller A.N."/>
            <person name="Grigoriev I.V."/>
            <person name="Debuchy R."/>
            <person name="Gladieux P."/>
            <person name="Thoren M.H."/>
            <person name="Johannesson H."/>
        </authorList>
    </citation>
    <scope>NUCLEOTIDE SEQUENCE</scope>
    <source>
        <strain evidence="4">CBS 315.58</strain>
    </source>
</reference>
<dbReference type="Proteomes" id="UP001303160">
    <property type="component" value="Unassembled WGS sequence"/>
</dbReference>
<name>A0AAN6X9F1_9PEZI</name>
<dbReference type="InterPro" id="IPR027417">
    <property type="entry name" value="P-loop_NTPase"/>
</dbReference>
<dbReference type="EMBL" id="MU864057">
    <property type="protein sequence ID" value="KAK4194507.1"/>
    <property type="molecule type" value="Genomic_DNA"/>
</dbReference>
<proteinExistence type="predicted"/>
<organism evidence="4 5">
    <name type="scientific">Triangularia verruculosa</name>
    <dbReference type="NCBI Taxonomy" id="2587418"/>
    <lineage>
        <taxon>Eukaryota</taxon>
        <taxon>Fungi</taxon>
        <taxon>Dikarya</taxon>
        <taxon>Ascomycota</taxon>
        <taxon>Pezizomycotina</taxon>
        <taxon>Sordariomycetes</taxon>
        <taxon>Sordariomycetidae</taxon>
        <taxon>Sordariales</taxon>
        <taxon>Podosporaceae</taxon>
        <taxon>Triangularia</taxon>
    </lineage>
</organism>
<dbReference type="InterPro" id="IPR056693">
    <property type="entry name" value="DUF7791"/>
</dbReference>
<feature type="domain" description="Nephrocystin 3-like N-terminal" evidence="2">
    <location>
        <begin position="254"/>
        <end position="442"/>
    </location>
</feature>
<evidence type="ECO:0000259" key="3">
    <source>
        <dbReference type="Pfam" id="PF25053"/>
    </source>
</evidence>
<protein>
    <recommendedName>
        <fullName evidence="6">NACHT domain-containing protein</fullName>
    </recommendedName>
</protein>
<evidence type="ECO:0000313" key="5">
    <source>
        <dbReference type="Proteomes" id="UP001303160"/>
    </source>
</evidence>
<accession>A0AAN6X9F1</accession>
<dbReference type="PANTHER" id="PTHR10039:SF5">
    <property type="entry name" value="NACHT DOMAIN-CONTAINING PROTEIN"/>
    <property type="match status" value="1"/>
</dbReference>
<dbReference type="PANTHER" id="PTHR10039">
    <property type="entry name" value="AMELOGENIN"/>
    <property type="match status" value="1"/>
</dbReference>
<dbReference type="AlphaFoldDB" id="A0AAN6X9F1"/>
<evidence type="ECO:0008006" key="6">
    <source>
        <dbReference type="Google" id="ProtNLM"/>
    </source>
</evidence>
<dbReference type="SUPFAM" id="SSF52540">
    <property type="entry name" value="P-loop containing nucleoside triphosphate hydrolases"/>
    <property type="match status" value="2"/>
</dbReference>
<gene>
    <name evidence="4" type="ORF">QBC40DRAFT_290669</name>
</gene>
<reference evidence="4" key="1">
    <citation type="journal article" date="2023" name="Mol. Phylogenet. Evol.">
        <title>Genome-scale phylogeny and comparative genomics of the fungal order Sordariales.</title>
        <authorList>
            <person name="Hensen N."/>
            <person name="Bonometti L."/>
            <person name="Westerberg I."/>
            <person name="Brannstrom I.O."/>
            <person name="Guillou S."/>
            <person name="Cros-Aarteil S."/>
            <person name="Calhoun S."/>
            <person name="Haridas S."/>
            <person name="Kuo A."/>
            <person name="Mondo S."/>
            <person name="Pangilinan J."/>
            <person name="Riley R."/>
            <person name="LaButti K."/>
            <person name="Andreopoulos B."/>
            <person name="Lipzen A."/>
            <person name="Chen C."/>
            <person name="Yan M."/>
            <person name="Daum C."/>
            <person name="Ng V."/>
            <person name="Clum A."/>
            <person name="Steindorff A."/>
            <person name="Ohm R.A."/>
            <person name="Martin F."/>
            <person name="Silar P."/>
            <person name="Natvig D.O."/>
            <person name="Lalanne C."/>
            <person name="Gautier V."/>
            <person name="Ament-Velasquez S.L."/>
            <person name="Kruys A."/>
            <person name="Hutchinson M.I."/>
            <person name="Powell A.J."/>
            <person name="Barry K."/>
            <person name="Miller A.N."/>
            <person name="Grigoriev I.V."/>
            <person name="Debuchy R."/>
            <person name="Gladieux P."/>
            <person name="Hiltunen Thoren M."/>
            <person name="Johannesson H."/>
        </authorList>
    </citation>
    <scope>NUCLEOTIDE SEQUENCE</scope>
    <source>
        <strain evidence="4">CBS 315.58</strain>
    </source>
</reference>
<dbReference type="Pfam" id="PF25053">
    <property type="entry name" value="DUF7791"/>
    <property type="match status" value="1"/>
</dbReference>
<evidence type="ECO:0000259" key="2">
    <source>
        <dbReference type="Pfam" id="PF24883"/>
    </source>
</evidence>
<feature type="domain" description="DUF7791" evidence="3">
    <location>
        <begin position="556"/>
        <end position="678"/>
    </location>
</feature>
<dbReference type="Gene3D" id="3.40.50.300">
    <property type="entry name" value="P-loop containing nucleotide triphosphate hydrolases"/>
    <property type="match status" value="1"/>
</dbReference>
<evidence type="ECO:0000256" key="1">
    <source>
        <dbReference type="ARBA" id="ARBA00022737"/>
    </source>
</evidence>
<keyword evidence="5" id="KW-1185">Reference proteome</keyword>
<keyword evidence="1" id="KW-0677">Repeat</keyword>
<comment type="caution">
    <text evidence="4">The sequence shown here is derived from an EMBL/GenBank/DDBJ whole genome shotgun (WGS) entry which is preliminary data.</text>
</comment>